<evidence type="ECO:0000256" key="5">
    <source>
        <dbReference type="SAM" id="Phobius"/>
    </source>
</evidence>
<evidence type="ECO:0000256" key="1">
    <source>
        <dbReference type="ARBA" id="ARBA00004141"/>
    </source>
</evidence>
<gene>
    <name evidence="6" type="ORF">P154DRAFT_569077</name>
</gene>
<reference evidence="6" key="1">
    <citation type="journal article" date="2020" name="Stud. Mycol.">
        <title>101 Dothideomycetes genomes: a test case for predicting lifestyles and emergence of pathogens.</title>
        <authorList>
            <person name="Haridas S."/>
            <person name="Albert R."/>
            <person name="Binder M."/>
            <person name="Bloem J."/>
            <person name="Labutti K."/>
            <person name="Salamov A."/>
            <person name="Andreopoulos B."/>
            <person name="Baker S."/>
            <person name="Barry K."/>
            <person name="Bills G."/>
            <person name="Bluhm B."/>
            <person name="Cannon C."/>
            <person name="Castanera R."/>
            <person name="Culley D."/>
            <person name="Daum C."/>
            <person name="Ezra D."/>
            <person name="Gonzalez J."/>
            <person name="Henrissat B."/>
            <person name="Kuo A."/>
            <person name="Liang C."/>
            <person name="Lipzen A."/>
            <person name="Lutzoni F."/>
            <person name="Magnuson J."/>
            <person name="Mondo S."/>
            <person name="Nolan M."/>
            <person name="Ohm R."/>
            <person name="Pangilinan J."/>
            <person name="Park H.-J."/>
            <person name="Ramirez L."/>
            <person name="Alfaro M."/>
            <person name="Sun H."/>
            <person name="Tritt A."/>
            <person name="Yoshinaga Y."/>
            <person name="Zwiers L.-H."/>
            <person name="Turgeon B."/>
            <person name="Goodwin S."/>
            <person name="Spatafora J."/>
            <person name="Crous P."/>
            <person name="Grigoriev I."/>
        </authorList>
    </citation>
    <scope>NUCLEOTIDE SEQUENCE</scope>
    <source>
        <strain evidence="6">CBS 123094</strain>
    </source>
</reference>
<feature type="transmembrane region" description="Helical" evidence="5">
    <location>
        <begin position="115"/>
        <end position="134"/>
    </location>
</feature>
<dbReference type="OrthoDB" id="5376138at2759"/>
<name>A0A6A5X307_9PLEO</name>
<keyword evidence="7" id="KW-1185">Reference proteome</keyword>
<dbReference type="SUPFAM" id="SSF103473">
    <property type="entry name" value="MFS general substrate transporter"/>
    <property type="match status" value="1"/>
</dbReference>
<keyword evidence="4 5" id="KW-0472">Membrane</keyword>
<accession>A0A6A5X307</accession>
<dbReference type="GO" id="GO:0022857">
    <property type="term" value="F:transmembrane transporter activity"/>
    <property type="evidence" value="ECO:0007669"/>
    <property type="project" value="TreeGrafter"/>
</dbReference>
<protein>
    <recommendedName>
        <fullName evidence="8">MFS general substrate transporter</fullName>
    </recommendedName>
</protein>
<keyword evidence="2 5" id="KW-0812">Transmembrane</keyword>
<sequence>MVLTEPIVLFLSLLSGFSDALIFSFLESFGYVFNQWNFSKTDFGLAMIPLLIGYVLAYFSFFPTISRHNKLRRTNRGDKLNPESRLWWLLYVVTLLPLGILGFAFVSAGPPLPRIAPLMFSVLIGMANYAIYFATIDYMVAAYGEYAASATGGNGFMRDFLAGMCALYTGPLYKKLKPKKASFLLFGMSVIVCVPVYVFYWFGPSIRAKSKFAKKLAEEKEVRNAKQEGPKRVDISAA</sequence>
<evidence type="ECO:0000256" key="2">
    <source>
        <dbReference type="ARBA" id="ARBA00022692"/>
    </source>
</evidence>
<evidence type="ECO:0000256" key="4">
    <source>
        <dbReference type="ARBA" id="ARBA00023136"/>
    </source>
</evidence>
<dbReference type="PANTHER" id="PTHR23502:SF3">
    <property type="entry name" value="MAJOR FACILITATOR SUPERFAMILY (MFS) PROFILE DOMAIN-CONTAINING PROTEIN-RELATED"/>
    <property type="match status" value="1"/>
</dbReference>
<dbReference type="AlphaFoldDB" id="A0A6A5X307"/>
<proteinExistence type="predicted"/>
<dbReference type="EMBL" id="ML977557">
    <property type="protein sequence ID" value="KAF2007186.1"/>
    <property type="molecule type" value="Genomic_DNA"/>
</dbReference>
<feature type="transmembrane region" description="Helical" evidence="5">
    <location>
        <begin position="7"/>
        <end position="26"/>
    </location>
</feature>
<dbReference type="Proteomes" id="UP000799779">
    <property type="component" value="Unassembled WGS sequence"/>
</dbReference>
<dbReference type="InterPro" id="IPR036259">
    <property type="entry name" value="MFS_trans_sf"/>
</dbReference>
<evidence type="ECO:0008006" key="8">
    <source>
        <dbReference type="Google" id="ProtNLM"/>
    </source>
</evidence>
<feature type="transmembrane region" description="Helical" evidence="5">
    <location>
        <begin position="46"/>
        <end position="65"/>
    </location>
</feature>
<dbReference type="GO" id="GO:0005886">
    <property type="term" value="C:plasma membrane"/>
    <property type="evidence" value="ECO:0007669"/>
    <property type="project" value="TreeGrafter"/>
</dbReference>
<evidence type="ECO:0000256" key="3">
    <source>
        <dbReference type="ARBA" id="ARBA00022989"/>
    </source>
</evidence>
<organism evidence="6 7">
    <name type="scientific">Amniculicola lignicola CBS 123094</name>
    <dbReference type="NCBI Taxonomy" id="1392246"/>
    <lineage>
        <taxon>Eukaryota</taxon>
        <taxon>Fungi</taxon>
        <taxon>Dikarya</taxon>
        <taxon>Ascomycota</taxon>
        <taxon>Pezizomycotina</taxon>
        <taxon>Dothideomycetes</taxon>
        <taxon>Pleosporomycetidae</taxon>
        <taxon>Pleosporales</taxon>
        <taxon>Amniculicolaceae</taxon>
        <taxon>Amniculicola</taxon>
    </lineage>
</organism>
<dbReference type="PANTHER" id="PTHR23502">
    <property type="entry name" value="MAJOR FACILITATOR SUPERFAMILY"/>
    <property type="match status" value="1"/>
</dbReference>
<keyword evidence="3 5" id="KW-1133">Transmembrane helix</keyword>
<evidence type="ECO:0000313" key="7">
    <source>
        <dbReference type="Proteomes" id="UP000799779"/>
    </source>
</evidence>
<feature type="transmembrane region" description="Helical" evidence="5">
    <location>
        <begin position="183"/>
        <end position="202"/>
    </location>
</feature>
<dbReference type="Gene3D" id="1.20.1250.20">
    <property type="entry name" value="MFS general substrate transporter like domains"/>
    <property type="match status" value="1"/>
</dbReference>
<feature type="transmembrane region" description="Helical" evidence="5">
    <location>
        <begin position="86"/>
        <end position="109"/>
    </location>
</feature>
<evidence type="ECO:0000313" key="6">
    <source>
        <dbReference type="EMBL" id="KAF2007186.1"/>
    </source>
</evidence>
<comment type="subcellular location">
    <subcellularLocation>
        <location evidence="1">Membrane</location>
        <topology evidence="1">Multi-pass membrane protein</topology>
    </subcellularLocation>
</comment>